<dbReference type="GO" id="GO:0019185">
    <property type="term" value="C:snRNA-activating protein complex"/>
    <property type="evidence" value="ECO:0007669"/>
    <property type="project" value="TreeGrafter"/>
</dbReference>
<keyword evidence="5" id="KW-0238">DNA-binding</keyword>
<comment type="subunit">
    <text evidence="9">Part of the SNAPc complex composed of 5 subunits: SNAPC1, SNAPC2, SNAPC3, SNAPC4 and SNAPC5. SNAPC3 interacts with SNAPC1.</text>
</comment>
<proteinExistence type="inferred from homology"/>
<keyword evidence="6" id="KW-0804">Transcription</keyword>
<keyword evidence="12" id="KW-1185">Reference proteome</keyword>
<dbReference type="AlphaFoldDB" id="A0A183BD78"/>
<dbReference type="Proteomes" id="UP000272942">
    <property type="component" value="Unassembled WGS sequence"/>
</dbReference>
<dbReference type="GO" id="GO:0001006">
    <property type="term" value="F:RNA polymerase III type 3 promoter sequence-specific DNA binding"/>
    <property type="evidence" value="ECO:0007669"/>
    <property type="project" value="TreeGrafter"/>
</dbReference>
<evidence type="ECO:0000256" key="4">
    <source>
        <dbReference type="ARBA" id="ARBA00023015"/>
    </source>
</evidence>
<name>A0A183BD78_9TREM</name>
<evidence type="ECO:0000256" key="2">
    <source>
        <dbReference type="ARBA" id="ARBA00010410"/>
    </source>
</evidence>
<comment type="subcellular location">
    <subcellularLocation>
        <location evidence="1">Nucleus</location>
    </subcellularLocation>
</comment>
<reference evidence="13" key="1">
    <citation type="submission" date="2016-06" db="UniProtKB">
        <authorList>
            <consortium name="WormBaseParasite"/>
        </authorList>
    </citation>
    <scope>IDENTIFICATION</scope>
</reference>
<evidence type="ECO:0000256" key="10">
    <source>
        <dbReference type="ARBA" id="ARBA00029606"/>
    </source>
</evidence>
<dbReference type="GO" id="GO:0005634">
    <property type="term" value="C:nucleus"/>
    <property type="evidence" value="ECO:0007669"/>
    <property type="project" value="UniProtKB-SubCell"/>
</dbReference>
<accession>A0A183BD78</accession>
<evidence type="ECO:0000313" key="12">
    <source>
        <dbReference type="Proteomes" id="UP000272942"/>
    </source>
</evidence>
<evidence type="ECO:0000256" key="9">
    <source>
        <dbReference type="ARBA" id="ARBA00025958"/>
    </source>
</evidence>
<gene>
    <name evidence="11" type="ORF">ECPE_LOCUS17164</name>
</gene>
<keyword evidence="7" id="KW-0539">Nucleus</keyword>
<dbReference type="PANTHER" id="PTHR13421:SF16">
    <property type="entry name" value="SNRNA-ACTIVATING PROTEIN COMPLEX SUBUNIT 3"/>
    <property type="match status" value="1"/>
</dbReference>
<dbReference type="GO" id="GO:0003681">
    <property type="term" value="F:bent DNA binding"/>
    <property type="evidence" value="ECO:0007669"/>
    <property type="project" value="TreeGrafter"/>
</dbReference>
<dbReference type="GO" id="GO:0000978">
    <property type="term" value="F:RNA polymerase II cis-regulatory region sequence-specific DNA binding"/>
    <property type="evidence" value="ECO:0007669"/>
    <property type="project" value="TreeGrafter"/>
</dbReference>
<evidence type="ECO:0000256" key="8">
    <source>
        <dbReference type="ARBA" id="ARBA00025193"/>
    </source>
</evidence>
<comment type="similarity">
    <text evidence="2">Belongs to the SNAPC3/SRD2 family.</text>
</comment>
<reference evidence="11 12" key="2">
    <citation type="submission" date="2018-11" db="EMBL/GenBank/DDBJ databases">
        <authorList>
            <consortium name="Pathogen Informatics"/>
        </authorList>
    </citation>
    <scope>NUCLEOTIDE SEQUENCE [LARGE SCALE GENOMIC DNA]</scope>
    <source>
        <strain evidence="11 12">Egypt</strain>
    </source>
</reference>
<evidence type="ECO:0000313" key="11">
    <source>
        <dbReference type="EMBL" id="VDP94451.1"/>
    </source>
</evidence>
<keyword evidence="4" id="KW-0805">Transcription regulation</keyword>
<comment type="function">
    <text evidence="8">Part of the SNAPc complex required for the transcription of both RNA polymerase II and III small-nuclear RNA genes. Binds to the proximal sequence element (PSE), a non-TATA-box basal promoter element common to these 2 types of genes. Recruits TBP and BRF2 to the U6 snRNA TATA box.</text>
</comment>
<dbReference type="InterPro" id="IPR022042">
    <property type="entry name" value="snRNA-activating_su3"/>
</dbReference>
<dbReference type="Pfam" id="PF12251">
    <property type="entry name" value="SNAPC3"/>
    <property type="match status" value="1"/>
</dbReference>
<dbReference type="WBParaSite" id="ECPE_0001720701-mRNA-1">
    <property type="protein sequence ID" value="ECPE_0001720701-mRNA-1"/>
    <property type="gene ID" value="ECPE_0001720701"/>
</dbReference>
<evidence type="ECO:0000313" key="13">
    <source>
        <dbReference type="WBParaSite" id="ECPE_0001720701-mRNA-1"/>
    </source>
</evidence>
<evidence type="ECO:0000256" key="1">
    <source>
        <dbReference type="ARBA" id="ARBA00004123"/>
    </source>
</evidence>
<dbReference type="PANTHER" id="PTHR13421">
    <property type="entry name" value="SNRNA-ACTIVATING PROTEIN COMPLEX SUBUNIT 3"/>
    <property type="match status" value="1"/>
</dbReference>
<evidence type="ECO:0000256" key="7">
    <source>
        <dbReference type="ARBA" id="ARBA00023242"/>
    </source>
</evidence>
<dbReference type="EMBL" id="UZAN01067793">
    <property type="protein sequence ID" value="VDP94451.1"/>
    <property type="molecule type" value="Genomic_DNA"/>
</dbReference>
<evidence type="ECO:0000256" key="6">
    <source>
        <dbReference type="ARBA" id="ARBA00023163"/>
    </source>
</evidence>
<evidence type="ECO:0000256" key="5">
    <source>
        <dbReference type="ARBA" id="ARBA00023125"/>
    </source>
</evidence>
<protein>
    <recommendedName>
        <fullName evidence="3">snRNA-activating protein complex subunit 3</fullName>
    </recommendedName>
    <alternativeName>
        <fullName evidence="10">Small nuclear RNA-activating complex polypeptide 3</fullName>
    </alternativeName>
</protein>
<organism evidence="13">
    <name type="scientific">Echinostoma caproni</name>
    <dbReference type="NCBI Taxonomy" id="27848"/>
    <lineage>
        <taxon>Eukaryota</taxon>
        <taxon>Metazoa</taxon>
        <taxon>Spiralia</taxon>
        <taxon>Lophotrochozoa</taxon>
        <taxon>Platyhelminthes</taxon>
        <taxon>Trematoda</taxon>
        <taxon>Digenea</taxon>
        <taxon>Plagiorchiida</taxon>
        <taxon>Echinostomata</taxon>
        <taxon>Echinostomatoidea</taxon>
        <taxon>Echinostomatidae</taxon>
        <taxon>Echinostoma</taxon>
    </lineage>
</organism>
<dbReference type="GO" id="GO:0042795">
    <property type="term" value="P:snRNA transcription by RNA polymerase II"/>
    <property type="evidence" value="ECO:0007669"/>
    <property type="project" value="TreeGrafter"/>
</dbReference>
<evidence type="ECO:0000256" key="3">
    <source>
        <dbReference type="ARBA" id="ARBA00013634"/>
    </source>
</evidence>
<dbReference type="OrthoDB" id="48571at2759"/>
<dbReference type="GO" id="GO:0042796">
    <property type="term" value="P:snRNA transcription by RNA polymerase III"/>
    <property type="evidence" value="ECO:0007669"/>
    <property type="project" value="TreeGrafter"/>
</dbReference>
<sequence length="189" mass="22007">MEYKKIPVKKLKIGDLLESYLPTLPGSFFKLNDEDALQSFREECLSTISAAMTNQLEKDCRFDFSTFNLKSQFRQPFVWLGDCSDALDDPTLHIAAEKLYTSSYFFIEGTFYDDLRYSQNKSLRPFSQKTMETTHLRDLRIYIGKPYFYVHQGNCEHPFVFLDPVLICHFCTTCHGVAPSSYIEQRGTR</sequence>
<dbReference type="GO" id="GO:0001046">
    <property type="term" value="F:core promoter sequence-specific DNA binding"/>
    <property type="evidence" value="ECO:0007669"/>
    <property type="project" value="TreeGrafter"/>
</dbReference>